<comment type="caution">
    <text evidence="6">The sequence shown here is derived from an EMBL/GenBank/DDBJ whole genome shotgun (WGS) entry which is preliminary data.</text>
</comment>
<keyword evidence="7" id="KW-1185">Reference proteome</keyword>
<dbReference type="PANTHER" id="PTHR48078">
    <property type="entry name" value="THREONINE DEHYDRATASE, MITOCHONDRIAL-RELATED"/>
    <property type="match status" value="1"/>
</dbReference>
<dbReference type="CDD" id="cd01562">
    <property type="entry name" value="Thr-dehyd"/>
    <property type="match status" value="1"/>
</dbReference>
<sequence length="329" mass="34075">MGEPIPLPDTAEIEAAAERLAGRVVETPLLESALLNERVGGRVLVKPECLQRTGSFKFRGASNRILALTPEERSKGVVAFSSGNHAQGVALAARLAGVSATIVMPADAPAIKRANTEAYGATVRLYDRHAEDREAIGAEIAARTGATLVPPYDDAYVIAGQGTVGLEIDRQLTDLSVTPDQVLCCCGGGGLIAGTSLALKARRPDLPIFACEPEDFDDTARSLASGSRESVAADARSICDALMAPRPGAITFAINSRTLAGGLVASDDEVREAMRVAFQTLKLVVEPGGAIALAALLAGRIETRGRTSVVVLSGGNTDPGFFAEVLGAA</sequence>
<dbReference type="Gene3D" id="3.40.50.1100">
    <property type="match status" value="2"/>
</dbReference>
<dbReference type="SUPFAM" id="SSF53686">
    <property type="entry name" value="Tryptophan synthase beta subunit-like PLP-dependent enzymes"/>
    <property type="match status" value="1"/>
</dbReference>
<dbReference type="GO" id="GO:0030170">
    <property type="term" value="F:pyridoxal phosphate binding"/>
    <property type="evidence" value="ECO:0007669"/>
    <property type="project" value="InterPro"/>
</dbReference>
<feature type="domain" description="Tryptophan synthase beta chain-like PALP" evidence="5">
    <location>
        <begin position="25"/>
        <end position="314"/>
    </location>
</feature>
<dbReference type="PANTHER" id="PTHR48078:SF6">
    <property type="entry name" value="L-THREONINE DEHYDRATASE CATABOLIC TDCB"/>
    <property type="match status" value="1"/>
</dbReference>
<dbReference type="GO" id="GO:0004794">
    <property type="term" value="F:threonine deaminase activity"/>
    <property type="evidence" value="ECO:0007669"/>
    <property type="project" value="TreeGrafter"/>
</dbReference>
<name>A0A8J7V1B0_9PROT</name>
<reference evidence="6" key="1">
    <citation type="submission" date="2021-04" db="EMBL/GenBank/DDBJ databases">
        <authorList>
            <person name="Zhang D.-C."/>
        </authorList>
    </citation>
    <scope>NUCLEOTIDE SEQUENCE</scope>
    <source>
        <strain evidence="6">CGMCC 1.15697</strain>
    </source>
</reference>
<dbReference type="GO" id="GO:0006567">
    <property type="term" value="P:L-threonine catabolic process"/>
    <property type="evidence" value="ECO:0007669"/>
    <property type="project" value="TreeGrafter"/>
</dbReference>
<dbReference type="RefSeq" id="WP_210680490.1">
    <property type="nucleotide sequence ID" value="NZ_JAGMWN010000001.1"/>
</dbReference>
<dbReference type="EMBL" id="JAGMWN010000001">
    <property type="protein sequence ID" value="MBP5855926.1"/>
    <property type="molecule type" value="Genomic_DNA"/>
</dbReference>
<dbReference type="GO" id="GO:0009097">
    <property type="term" value="P:isoleucine biosynthetic process"/>
    <property type="evidence" value="ECO:0007669"/>
    <property type="project" value="TreeGrafter"/>
</dbReference>
<dbReference type="InterPro" id="IPR000634">
    <property type="entry name" value="Ser/Thr_deHydtase_PyrdxlP-BS"/>
</dbReference>
<dbReference type="FunFam" id="3.40.50.1100:FF:000005">
    <property type="entry name" value="Threonine dehydratase catabolic"/>
    <property type="match status" value="1"/>
</dbReference>
<comment type="cofactor">
    <cofactor evidence="1">
        <name>pyridoxal 5'-phosphate</name>
        <dbReference type="ChEBI" id="CHEBI:597326"/>
    </cofactor>
</comment>
<proteinExistence type="inferred from homology"/>
<evidence type="ECO:0000256" key="1">
    <source>
        <dbReference type="ARBA" id="ARBA00001933"/>
    </source>
</evidence>
<evidence type="ECO:0000259" key="5">
    <source>
        <dbReference type="Pfam" id="PF00291"/>
    </source>
</evidence>
<evidence type="ECO:0000313" key="7">
    <source>
        <dbReference type="Proteomes" id="UP000672602"/>
    </source>
</evidence>
<evidence type="ECO:0000256" key="4">
    <source>
        <dbReference type="ARBA" id="ARBA00023239"/>
    </source>
</evidence>
<evidence type="ECO:0000313" key="6">
    <source>
        <dbReference type="EMBL" id="MBP5855926.1"/>
    </source>
</evidence>
<accession>A0A8J7V1B0</accession>
<dbReference type="InterPro" id="IPR050147">
    <property type="entry name" value="Ser/Thr_Dehydratase"/>
</dbReference>
<dbReference type="InterPro" id="IPR001926">
    <property type="entry name" value="TrpB-like_PALP"/>
</dbReference>
<dbReference type="Pfam" id="PF00291">
    <property type="entry name" value="PALP"/>
    <property type="match status" value="1"/>
</dbReference>
<keyword evidence="4" id="KW-0456">Lyase</keyword>
<dbReference type="GO" id="GO:0003941">
    <property type="term" value="F:L-serine ammonia-lyase activity"/>
    <property type="evidence" value="ECO:0007669"/>
    <property type="project" value="TreeGrafter"/>
</dbReference>
<dbReference type="PROSITE" id="PS00165">
    <property type="entry name" value="DEHYDRATASE_SER_THR"/>
    <property type="match status" value="1"/>
</dbReference>
<gene>
    <name evidence="6" type="ORF">KAJ83_02830</name>
</gene>
<dbReference type="InterPro" id="IPR036052">
    <property type="entry name" value="TrpB-like_PALP_sf"/>
</dbReference>
<dbReference type="Proteomes" id="UP000672602">
    <property type="component" value="Unassembled WGS sequence"/>
</dbReference>
<organism evidence="6 7">
    <name type="scientific">Marivibrio halodurans</name>
    <dbReference type="NCBI Taxonomy" id="2039722"/>
    <lineage>
        <taxon>Bacteria</taxon>
        <taxon>Pseudomonadati</taxon>
        <taxon>Pseudomonadota</taxon>
        <taxon>Alphaproteobacteria</taxon>
        <taxon>Rhodospirillales</taxon>
        <taxon>Rhodospirillaceae</taxon>
        <taxon>Marivibrio</taxon>
    </lineage>
</organism>
<keyword evidence="3" id="KW-0663">Pyridoxal phosphate</keyword>
<evidence type="ECO:0000256" key="3">
    <source>
        <dbReference type="ARBA" id="ARBA00022898"/>
    </source>
</evidence>
<dbReference type="GO" id="GO:0006565">
    <property type="term" value="P:L-serine catabolic process"/>
    <property type="evidence" value="ECO:0007669"/>
    <property type="project" value="TreeGrafter"/>
</dbReference>
<evidence type="ECO:0000256" key="2">
    <source>
        <dbReference type="ARBA" id="ARBA00010869"/>
    </source>
</evidence>
<comment type="similarity">
    <text evidence="2">Belongs to the serine/threonine dehydratase family.</text>
</comment>
<dbReference type="AlphaFoldDB" id="A0A8J7V1B0"/>
<protein>
    <submittedName>
        <fullName evidence="6">Threonine/serine dehydratase</fullName>
    </submittedName>
</protein>